<dbReference type="EMBL" id="OFSM01000002">
    <property type="protein sequence ID" value="SOY27858.1"/>
    <property type="molecule type" value="Genomic_DNA"/>
</dbReference>
<feature type="region of interest" description="Disordered" evidence="1">
    <location>
        <begin position="44"/>
        <end position="70"/>
    </location>
</feature>
<accession>A0A2K4ZBL7</accession>
<feature type="signal peptide" evidence="2">
    <location>
        <begin position="1"/>
        <end position="30"/>
    </location>
</feature>
<sequence>MRTGKYRLLGTLLLAGALCLTGCGSTESNADVMAADVQQTGLLEDSADSGSGGDSGITPQESGQSSVLPPLSTEAQTIDYKGSVPVDWLTASSDAIYLLSRDQDGGSGILKMKPGEADGEALQVTAPDGMTFSVMTTDEQGNLYVVAEDKDIEETMRDDEVVCPTEHCEVWRVSPSGEVTAKLDISEYVKKEVFSPRMIAVAGNGDIYLSTQVDGTAVLAFNAEGNFLNKISYDYKVYSLRTAMGRGRDGKVYAVLRDSVADDGTSVIVELDGRDGHIGDATSFMLRSDGSFYSNVCPGRDCDLVIFGGEGILGYDLGSANIKWKVPAGKLPFSTEGFYPMAALADGRILFLDSNKLHYVPAAQQ</sequence>
<feature type="chain" id="PRO_5014330722" evidence="2">
    <location>
        <begin position="31"/>
        <end position="365"/>
    </location>
</feature>
<keyword evidence="2" id="KW-0732">Signal</keyword>
<gene>
    <name evidence="3" type="ORF">AMURIS_00563</name>
</gene>
<protein>
    <submittedName>
        <fullName evidence="3">Uncharacterized protein</fullName>
    </submittedName>
</protein>
<proteinExistence type="predicted"/>
<dbReference type="InterPro" id="IPR011042">
    <property type="entry name" value="6-blade_b-propeller_TolB-like"/>
</dbReference>
<dbReference type="Proteomes" id="UP000236311">
    <property type="component" value="Unassembled WGS sequence"/>
</dbReference>
<dbReference type="OrthoDB" id="241638at2"/>
<reference evidence="3 4" key="1">
    <citation type="submission" date="2018-01" db="EMBL/GenBank/DDBJ databases">
        <authorList>
            <person name="Gaut B.S."/>
            <person name="Morton B.R."/>
            <person name="Clegg M.T."/>
            <person name="Duvall M.R."/>
        </authorList>
    </citation>
    <scope>NUCLEOTIDE SEQUENCE [LARGE SCALE GENOMIC DNA]</scope>
    <source>
        <strain evidence="3">GP69</strain>
    </source>
</reference>
<evidence type="ECO:0000313" key="3">
    <source>
        <dbReference type="EMBL" id="SOY27858.1"/>
    </source>
</evidence>
<name>A0A2K4ZBL7_9FIRM</name>
<keyword evidence="4" id="KW-1185">Reference proteome</keyword>
<dbReference type="AlphaFoldDB" id="A0A2K4ZBL7"/>
<evidence type="ECO:0000256" key="1">
    <source>
        <dbReference type="SAM" id="MobiDB-lite"/>
    </source>
</evidence>
<dbReference type="SUPFAM" id="SSF63829">
    <property type="entry name" value="Calcium-dependent phosphotriesterase"/>
    <property type="match status" value="1"/>
</dbReference>
<dbReference type="RefSeq" id="WP_103237954.1">
    <property type="nucleotide sequence ID" value="NZ_JANJZD010000002.1"/>
</dbReference>
<evidence type="ECO:0000256" key="2">
    <source>
        <dbReference type="SAM" id="SignalP"/>
    </source>
</evidence>
<organism evidence="3 4">
    <name type="scientific">Acetatifactor muris</name>
    <dbReference type="NCBI Taxonomy" id="879566"/>
    <lineage>
        <taxon>Bacteria</taxon>
        <taxon>Bacillati</taxon>
        <taxon>Bacillota</taxon>
        <taxon>Clostridia</taxon>
        <taxon>Lachnospirales</taxon>
        <taxon>Lachnospiraceae</taxon>
        <taxon>Acetatifactor</taxon>
    </lineage>
</organism>
<dbReference type="Gene3D" id="2.120.10.30">
    <property type="entry name" value="TolB, C-terminal domain"/>
    <property type="match status" value="1"/>
</dbReference>
<feature type="compositionally biased region" description="Polar residues" evidence="1">
    <location>
        <begin position="57"/>
        <end position="67"/>
    </location>
</feature>
<evidence type="ECO:0000313" key="4">
    <source>
        <dbReference type="Proteomes" id="UP000236311"/>
    </source>
</evidence>